<evidence type="ECO:0000313" key="3">
    <source>
        <dbReference type="Proteomes" id="UP000295662"/>
    </source>
</evidence>
<sequence>MKMWAAILCLGLSAAALSAEVEEPPAVRVAVFQDKRIHESSGIARSLRHAGVFWTHNDSGGEPCVFAINRKGETLAKIRLPKAANFDWEDMASGYDEDNRPCLYIADIGDNLKVRASLQIYRIPEPELPDDPGKEEDSAKPEIWHLGYPDKRYNAECLLLHPQTREIHILTKEEDGHSTLFKLPDGPRHSGQAFMLEKVGHVDFPALPRLGKRPGIACQTSGGSISPDGRRVVIATYSYLNEWRLNPGQTLAQALQGPRHLILPPLTPQMEAVCYDEDNASLWFTSELLPSPLYHLKRN</sequence>
<reference evidence="2 3" key="1">
    <citation type="submission" date="2019-03" db="EMBL/GenBank/DDBJ databases">
        <title>Genomic Encyclopedia of Archaeal and Bacterial Type Strains, Phase II (KMG-II): from individual species to whole genera.</title>
        <authorList>
            <person name="Goeker M."/>
        </authorList>
    </citation>
    <scope>NUCLEOTIDE SEQUENCE [LARGE SCALE GENOMIC DNA]</scope>
    <source>
        <strain evidence="2 3">ATCC 25309</strain>
    </source>
</reference>
<evidence type="ECO:0008006" key="4">
    <source>
        <dbReference type="Google" id="ProtNLM"/>
    </source>
</evidence>
<evidence type="ECO:0000313" key="2">
    <source>
        <dbReference type="EMBL" id="TDU64321.1"/>
    </source>
</evidence>
<accession>A0A4R7RJP7</accession>
<dbReference type="AlphaFoldDB" id="A0A4R7RJP7"/>
<keyword evidence="1" id="KW-0732">Signal</keyword>
<dbReference type="RefSeq" id="WP_133797188.1">
    <property type="nucleotide sequence ID" value="NZ_SOCA01000011.1"/>
</dbReference>
<name>A0A4R7RJP7_9BACT</name>
<proteinExistence type="predicted"/>
<keyword evidence="3" id="KW-1185">Reference proteome</keyword>
<comment type="caution">
    <text evidence="2">The sequence shown here is derived from an EMBL/GenBank/DDBJ whole genome shotgun (WGS) entry which is preliminary data.</text>
</comment>
<dbReference type="Proteomes" id="UP000295662">
    <property type="component" value="Unassembled WGS sequence"/>
</dbReference>
<feature type="chain" id="PRO_5020751117" description="WD40 repeat protein" evidence="1">
    <location>
        <begin position="19"/>
        <end position="299"/>
    </location>
</feature>
<organism evidence="2 3">
    <name type="scientific">Prosthecobacter fusiformis</name>
    <dbReference type="NCBI Taxonomy" id="48464"/>
    <lineage>
        <taxon>Bacteria</taxon>
        <taxon>Pseudomonadati</taxon>
        <taxon>Verrucomicrobiota</taxon>
        <taxon>Verrucomicrobiia</taxon>
        <taxon>Verrucomicrobiales</taxon>
        <taxon>Verrucomicrobiaceae</taxon>
        <taxon>Prosthecobacter</taxon>
    </lineage>
</organism>
<dbReference type="OrthoDB" id="9798438at2"/>
<gene>
    <name evidence="2" type="ORF">EI77_04209</name>
</gene>
<protein>
    <recommendedName>
        <fullName evidence="4">WD40 repeat protein</fullName>
    </recommendedName>
</protein>
<evidence type="ECO:0000256" key="1">
    <source>
        <dbReference type="SAM" id="SignalP"/>
    </source>
</evidence>
<feature type="signal peptide" evidence="1">
    <location>
        <begin position="1"/>
        <end position="18"/>
    </location>
</feature>
<dbReference type="EMBL" id="SOCA01000011">
    <property type="protein sequence ID" value="TDU64321.1"/>
    <property type="molecule type" value="Genomic_DNA"/>
</dbReference>